<keyword evidence="3" id="KW-1185">Reference proteome</keyword>
<dbReference type="AlphaFoldDB" id="R9A5V9"/>
<accession>R9A5V9</accession>
<proteinExistence type="predicted"/>
<dbReference type="RefSeq" id="WP_015681005.1">
    <property type="nucleotide sequence ID" value="NZ_AOGZ02000014.1"/>
</dbReference>
<dbReference type="STRING" id="1218599.LEP1GSC195_3637"/>
<evidence type="ECO:0000313" key="2">
    <source>
        <dbReference type="EMBL" id="EOQ95630.1"/>
    </source>
</evidence>
<feature type="region of interest" description="Disordered" evidence="1">
    <location>
        <begin position="20"/>
        <end position="45"/>
    </location>
</feature>
<gene>
    <name evidence="2" type="ORF">LEP1GSC195_3637</name>
</gene>
<organism evidence="2 3">
    <name type="scientific">Leptospira wolbachii serovar Codice str. CDC</name>
    <dbReference type="NCBI Taxonomy" id="1218599"/>
    <lineage>
        <taxon>Bacteria</taxon>
        <taxon>Pseudomonadati</taxon>
        <taxon>Spirochaetota</taxon>
        <taxon>Spirochaetia</taxon>
        <taxon>Leptospirales</taxon>
        <taxon>Leptospiraceae</taxon>
        <taxon>Leptospira</taxon>
    </lineage>
</organism>
<reference evidence="2" key="1">
    <citation type="submission" date="2013-04" db="EMBL/GenBank/DDBJ databases">
        <authorList>
            <person name="Harkins D.M."/>
            <person name="Durkin A.S."/>
            <person name="Brinkac L.M."/>
            <person name="Haft D.H."/>
            <person name="Selengut J.D."/>
            <person name="Sanka R."/>
            <person name="DePew J."/>
            <person name="Purushe J."/>
            <person name="Galloway R.L."/>
            <person name="Vinetz J.M."/>
            <person name="Sutton G.G."/>
            <person name="Nierman W.C."/>
            <person name="Fouts D.E."/>
        </authorList>
    </citation>
    <scope>NUCLEOTIDE SEQUENCE [LARGE SCALE GENOMIC DNA]</scope>
    <source>
        <strain evidence="2">CDC</strain>
    </source>
</reference>
<sequence length="45" mass="5494">MIQQIRSELDFSTVSLRKSDKLTHHAKHHRRILPRSKCKNRRKKE</sequence>
<feature type="compositionally biased region" description="Basic residues" evidence="1">
    <location>
        <begin position="24"/>
        <end position="45"/>
    </location>
</feature>
<name>R9A5V9_9LEPT</name>
<evidence type="ECO:0000256" key="1">
    <source>
        <dbReference type="SAM" id="MobiDB-lite"/>
    </source>
</evidence>
<dbReference type="EMBL" id="AOGZ02000014">
    <property type="protein sequence ID" value="EOQ95630.1"/>
    <property type="molecule type" value="Genomic_DNA"/>
</dbReference>
<evidence type="ECO:0000313" key="3">
    <source>
        <dbReference type="Proteomes" id="UP000013984"/>
    </source>
</evidence>
<comment type="caution">
    <text evidence="2">The sequence shown here is derived from an EMBL/GenBank/DDBJ whole genome shotgun (WGS) entry which is preliminary data.</text>
</comment>
<protein>
    <submittedName>
        <fullName evidence="2">Uncharacterized protein</fullName>
    </submittedName>
</protein>
<dbReference type="Proteomes" id="UP000013984">
    <property type="component" value="Unassembled WGS sequence"/>
</dbReference>